<evidence type="ECO:0000313" key="2">
    <source>
        <dbReference type="Proteomes" id="UP001529510"/>
    </source>
</evidence>
<keyword evidence="2" id="KW-1185">Reference proteome</keyword>
<reference evidence="1 2" key="1">
    <citation type="submission" date="2024-05" db="EMBL/GenBank/DDBJ databases">
        <title>Genome sequencing and assembly of Indian major carp, Cirrhinus mrigala (Hamilton, 1822).</title>
        <authorList>
            <person name="Mohindra V."/>
            <person name="Chowdhury L.M."/>
            <person name="Lal K."/>
            <person name="Jena J.K."/>
        </authorList>
    </citation>
    <scope>NUCLEOTIDE SEQUENCE [LARGE SCALE GENOMIC DNA]</scope>
    <source>
        <strain evidence="1">CM1030</strain>
        <tissue evidence="1">Blood</tissue>
    </source>
</reference>
<proteinExistence type="predicted"/>
<feature type="non-terminal residue" evidence="1">
    <location>
        <position position="58"/>
    </location>
</feature>
<dbReference type="EMBL" id="JAMKFB020000002">
    <property type="protein sequence ID" value="KAL0200904.1"/>
    <property type="molecule type" value="Genomic_DNA"/>
</dbReference>
<dbReference type="Proteomes" id="UP001529510">
    <property type="component" value="Unassembled WGS sequence"/>
</dbReference>
<evidence type="ECO:0000313" key="1">
    <source>
        <dbReference type="EMBL" id="KAL0200904.1"/>
    </source>
</evidence>
<gene>
    <name evidence="1" type="ORF">M9458_004091</name>
</gene>
<organism evidence="1 2">
    <name type="scientific">Cirrhinus mrigala</name>
    <name type="common">Mrigala</name>
    <dbReference type="NCBI Taxonomy" id="683832"/>
    <lineage>
        <taxon>Eukaryota</taxon>
        <taxon>Metazoa</taxon>
        <taxon>Chordata</taxon>
        <taxon>Craniata</taxon>
        <taxon>Vertebrata</taxon>
        <taxon>Euteleostomi</taxon>
        <taxon>Actinopterygii</taxon>
        <taxon>Neopterygii</taxon>
        <taxon>Teleostei</taxon>
        <taxon>Ostariophysi</taxon>
        <taxon>Cypriniformes</taxon>
        <taxon>Cyprinidae</taxon>
        <taxon>Labeoninae</taxon>
        <taxon>Labeonini</taxon>
        <taxon>Cirrhinus</taxon>
    </lineage>
</organism>
<protein>
    <submittedName>
        <fullName evidence="1">Uncharacterized protein</fullName>
    </submittedName>
</protein>
<name>A0ABD0RR07_CIRMR</name>
<dbReference type="AlphaFoldDB" id="A0ABD0RR07"/>
<accession>A0ABD0RR07</accession>
<sequence>MVVMGNCCISTPSVNTGKTGFNEDRILTIATSAGGNGGLNKKNTSGMSDLYHKEFDNE</sequence>
<comment type="caution">
    <text evidence="1">The sequence shown here is derived from an EMBL/GenBank/DDBJ whole genome shotgun (WGS) entry which is preliminary data.</text>
</comment>